<evidence type="ECO:0000313" key="4">
    <source>
        <dbReference type="Proteomes" id="UP000241690"/>
    </source>
</evidence>
<proteinExistence type="predicted"/>
<dbReference type="Pfam" id="PF00620">
    <property type="entry name" value="RhoGAP"/>
    <property type="match status" value="1"/>
</dbReference>
<evidence type="ECO:0000259" key="2">
    <source>
        <dbReference type="PROSITE" id="PS50238"/>
    </source>
</evidence>
<evidence type="ECO:0000256" key="1">
    <source>
        <dbReference type="SAM" id="MobiDB-lite"/>
    </source>
</evidence>
<accession>A0A2T4AMH8</accession>
<dbReference type="Proteomes" id="UP000241690">
    <property type="component" value="Unassembled WGS sequence"/>
</dbReference>
<feature type="region of interest" description="Disordered" evidence="1">
    <location>
        <begin position="134"/>
        <end position="166"/>
    </location>
</feature>
<organism evidence="3 4">
    <name type="scientific">Trichoderma harzianum CBS 226.95</name>
    <dbReference type="NCBI Taxonomy" id="983964"/>
    <lineage>
        <taxon>Eukaryota</taxon>
        <taxon>Fungi</taxon>
        <taxon>Dikarya</taxon>
        <taxon>Ascomycota</taxon>
        <taxon>Pezizomycotina</taxon>
        <taxon>Sordariomycetes</taxon>
        <taxon>Hypocreomycetidae</taxon>
        <taxon>Hypocreales</taxon>
        <taxon>Hypocreaceae</taxon>
        <taxon>Trichoderma</taxon>
    </lineage>
</organism>
<dbReference type="AlphaFoldDB" id="A0A2T4AMH8"/>
<dbReference type="GO" id="GO:0005737">
    <property type="term" value="C:cytoplasm"/>
    <property type="evidence" value="ECO:0007669"/>
    <property type="project" value="TreeGrafter"/>
</dbReference>
<feature type="region of interest" description="Disordered" evidence="1">
    <location>
        <begin position="520"/>
        <end position="591"/>
    </location>
</feature>
<protein>
    <recommendedName>
        <fullName evidence="2">Rho-GAP domain-containing protein</fullName>
    </recommendedName>
</protein>
<name>A0A2T4AMH8_TRIHA</name>
<reference evidence="3 4" key="1">
    <citation type="submission" date="2016-07" db="EMBL/GenBank/DDBJ databases">
        <title>Multiple horizontal gene transfer events from other fungi enriched the ability of initially mycotrophic Trichoderma (Ascomycota) to feed on dead plant biomass.</title>
        <authorList>
            <consortium name="DOE Joint Genome Institute"/>
            <person name="Aerts A."/>
            <person name="Atanasova L."/>
            <person name="Chenthamara K."/>
            <person name="Zhang J."/>
            <person name="Grujic M."/>
            <person name="Henrissat B."/>
            <person name="Kuo A."/>
            <person name="Salamov A."/>
            <person name="Lipzen A."/>
            <person name="Labutti K."/>
            <person name="Barry K."/>
            <person name="Miao Y."/>
            <person name="Rahimi M.J."/>
            <person name="Shen Q."/>
            <person name="Grigoriev I.V."/>
            <person name="Kubicek C.P."/>
            <person name="Druzhinina I.S."/>
        </authorList>
    </citation>
    <scope>NUCLEOTIDE SEQUENCE [LARGE SCALE GENOMIC DNA]</scope>
    <source>
        <strain evidence="3 4">CBS 226.95</strain>
    </source>
</reference>
<evidence type="ECO:0000313" key="3">
    <source>
        <dbReference type="EMBL" id="PTB58291.1"/>
    </source>
</evidence>
<dbReference type="RefSeq" id="XP_024777968.1">
    <property type="nucleotide sequence ID" value="XM_024914342.1"/>
</dbReference>
<feature type="region of interest" description="Disordered" evidence="1">
    <location>
        <begin position="1"/>
        <end position="28"/>
    </location>
</feature>
<dbReference type="SUPFAM" id="SSF48350">
    <property type="entry name" value="GTPase activation domain, GAP"/>
    <property type="match status" value="1"/>
</dbReference>
<feature type="domain" description="Rho-GAP" evidence="2">
    <location>
        <begin position="175"/>
        <end position="415"/>
    </location>
</feature>
<feature type="region of interest" description="Disordered" evidence="1">
    <location>
        <begin position="395"/>
        <end position="433"/>
    </location>
</feature>
<dbReference type="GeneID" id="36622907"/>
<dbReference type="PROSITE" id="PS50238">
    <property type="entry name" value="RHOGAP"/>
    <property type="match status" value="1"/>
</dbReference>
<dbReference type="STRING" id="983964.A0A2T4AMH8"/>
<gene>
    <name evidence="3" type="ORF">M431DRAFT_3273</name>
</gene>
<dbReference type="GO" id="GO:0005096">
    <property type="term" value="F:GTPase activator activity"/>
    <property type="evidence" value="ECO:0007669"/>
    <property type="project" value="TreeGrafter"/>
</dbReference>
<feature type="compositionally biased region" description="Low complexity" evidence="1">
    <location>
        <begin position="523"/>
        <end position="545"/>
    </location>
</feature>
<dbReference type="InterPro" id="IPR008936">
    <property type="entry name" value="Rho_GTPase_activation_prot"/>
</dbReference>
<feature type="compositionally biased region" description="Polar residues" evidence="1">
    <location>
        <begin position="1"/>
        <end position="14"/>
    </location>
</feature>
<dbReference type="CDD" id="cd00159">
    <property type="entry name" value="RhoGAP"/>
    <property type="match status" value="1"/>
</dbReference>
<dbReference type="EMBL" id="KZ679677">
    <property type="protein sequence ID" value="PTB58291.1"/>
    <property type="molecule type" value="Genomic_DNA"/>
</dbReference>
<keyword evidence="4" id="KW-1185">Reference proteome</keyword>
<feature type="compositionally biased region" description="Basic and acidic residues" evidence="1">
    <location>
        <begin position="416"/>
        <end position="433"/>
    </location>
</feature>
<dbReference type="GO" id="GO:0007264">
    <property type="term" value="P:small GTPase-mediated signal transduction"/>
    <property type="evidence" value="ECO:0007669"/>
    <property type="project" value="TreeGrafter"/>
</dbReference>
<sequence>MVSFTNPLAGSSAAQLRGQPPSVQSAEPAFVPPVNRARHVPNSTSLAFPLSEAIPELMENNPTMPTSSTWTPSTVTLDFPSDGGKERGQSIFVKKYNQLATKNGVRPLIAGDFDAHLRNRSGSSSPEKKSWFSRIFRGSSNQSTPKNAAPVPRAHKRSTSDLGSSIRSKPDLKILDIQELVRLTGSSLLYLPPAFSPHPLVLPTCIRATAHYLAENPDLRGVFRVSGSVKTIHALYDYYCDASGSDPYISSTTYQPTLPTSIPHRVHEVASTFKRILRGLPRGILGSITLLDAFLAIYSELKDRLEVPAEKLKRTRARLIALAILSIDSRLQRDLICAVFGLLSLIGRTTELSPTTDAEGRPLPNELMSYDALGIIFGSLLVGLDDLDNYDIKESSPTSGLSLIPTPAKKRRDRQKVKDRDSQNVKDHDSNHPDLAKTKVLIGIAQMVISNWQDVVRQMLILAPNPDQKTAPMQETHDDCDSSICESFVVNRTMDLGVENRRDLPAENQNLEFVTASLRRTRSAGSRLSRQGSGRGPSRQSSLRRMTPTMEEGHQRNPSNIALLPTTPTSGMVGPTSTSTRKVTPPSKQSC</sequence>
<feature type="compositionally biased region" description="Polar residues" evidence="1">
    <location>
        <begin position="556"/>
        <end position="591"/>
    </location>
</feature>
<dbReference type="PANTHER" id="PTHR45808:SF2">
    <property type="entry name" value="RHO GTPASE-ACTIVATING PROTEIN 68F"/>
    <property type="match status" value="1"/>
</dbReference>
<dbReference type="SMART" id="SM00324">
    <property type="entry name" value="RhoGAP"/>
    <property type="match status" value="1"/>
</dbReference>
<dbReference type="InterPro" id="IPR000198">
    <property type="entry name" value="RhoGAP_dom"/>
</dbReference>
<dbReference type="PANTHER" id="PTHR45808">
    <property type="entry name" value="RHO GTPASE-ACTIVATING PROTEIN 68F"/>
    <property type="match status" value="1"/>
</dbReference>
<dbReference type="Gene3D" id="1.10.555.10">
    <property type="entry name" value="Rho GTPase activation protein"/>
    <property type="match status" value="1"/>
</dbReference>